<dbReference type="AlphaFoldDB" id="A0A8H7SQ49"/>
<keyword evidence="2" id="KW-1185">Reference proteome</keyword>
<comment type="caution">
    <text evidence="1">The sequence shown here is derived from an EMBL/GenBank/DDBJ whole genome shotgun (WGS) entry which is preliminary data.</text>
</comment>
<dbReference type="Proteomes" id="UP000613177">
    <property type="component" value="Unassembled WGS sequence"/>
</dbReference>
<proteinExistence type="predicted"/>
<sequence>MSYTFYFEDGAGNIVNENGEEPMDITEDENPFKLEELTSYTEYLNARAKFLDAEILQDAKAKGNRISNEIKARAVHLVDVHPKNSTRAVALDLKLEPRTPTSTIDQLMEQLNTSFDDLMISKRTLYRYMADLWLFSLKRIQMEPEKRNSSEKIQQRKEWVIAAQVMGVDYMTNCVFIDEAGFNANLRRTQGWAPIGETPIVKVKTARANSIFLGATSPKSLIKVCLRKPVPPPSSKKRKLAGTAKE</sequence>
<dbReference type="Gene3D" id="3.30.420.10">
    <property type="entry name" value="Ribonuclease H-like superfamily/Ribonuclease H"/>
    <property type="match status" value="1"/>
</dbReference>
<protein>
    <submittedName>
        <fullName evidence="1">Uncharacterized protein</fullName>
    </submittedName>
</protein>
<gene>
    <name evidence="1" type="ORF">INT48_001542</name>
</gene>
<reference evidence="1" key="1">
    <citation type="submission" date="2021-01" db="EMBL/GenBank/DDBJ databases">
        <title>Metabolic potential, ecology and presence of endohyphal bacteria is reflected in genomic diversity of Mucoromycotina.</title>
        <authorList>
            <person name="Muszewska A."/>
            <person name="Okrasinska A."/>
            <person name="Steczkiewicz K."/>
            <person name="Drgas O."/>
            <person name="Orlowska M."/>
            <person name="Perlinska-Lenart U."/>
            <person name="Aleksandrzak-Piekarczyk T."/>
            <person name="Szatraj K."/>
            <person name="Zielenkiewicz U."/>
            <person name="Pilsyk S."/>
            <person name="Malc E."/>
            <person name="Mieczkowski P."/>
            <person name="Kruszewska J.S."/>
            <person name="Biernat P."/>
            <person name="Pawlowska J."/>
        </authorList>
    </citation>
    <scope>NUCLEOTIDE SEQUENCE</scope>
    <source>
        <strain evidence="1">WA0000018081</strain>
    </source>
</reference>
<name>A0A8H7SQ49_9FUNG</name>
<dbReference type="GO" id="GO:0003676">
    <property type="term" value="F:nucleic acid binding"/>
    <property type="evidence" value="ECO:0007669"/>
    <property type="project" value="InterPro"/>
</dbReference>
<evidence type="ECO:0000313" key="1">
    <source>
        <dbReference type="EMBL" id="KAG2232257.1"/>
    </source>
</evidence>
<organism evidence="1 2">
    <name type="scientific">Thamnidium elegans</name>
    <dbReference type="NCBI Taxonomy" id="101142"/>
    <lineage>
        <taxon>Eukaryota</taxon>
        <taxon>Fungi</taxon>
        <taxon>Fungi incertae sedis</taxon>
        <taxon>Mucoromycota</taxon>
        <taxon>Mucoromycotina</taxon>
        <taxon>Mucoromycetes</taxon>
        <taxon>Mucorales</taxon>
        <taxon>Mucorineae</taxon>
        <taxon>Mucoraceae</taxon>
        <taxon>Thamnidium</taxon>
    </lineage>
</organism>
<evidence type="ECO:0000313" key="2">
    <source>
        <dbReference type="Proteomes" id="UP000613177"/>
    </source>
</evidence>
<dbReference type="EMBL" id="JAEPRE010000117">
    <property type="protein sequence ID" value="KAG2232257.1"/>
    <property type="molecule type" value="Genomic_DNA"/>
</dbReference>
<accession>A0A8H7SQ49</accession>
<dbReference type="InterPro" id="IPR036397">
    <property type="entry name" value="RNaseH_sf"/>
</dbReference>